<organism evidence="2 3">
    <name type="scientific">Phytophthora fragariae</name>
    <dbReference type="NCBI Taxonomy" id="53985"/>
    <lineage>
        <taxon>Eukaryota</taxon>
        <taxon>Sar</taxon>
        <taxon>Stramenopiles</taxon>
        <taxon>Oomycota</taxon>
        <taxon>Peronosporomycetes</taxon>
        <taxon>Peronosporales</taxon>
        <taxon>Peronosporaceae</taxon>
        <taxon>Phytophthora</taxon>
    </lineage>
</organism>
<dbReference type="EMBL" id="QXGE01001333">
    <property type="protein sequence ID" value="KAE9294112.1"/>
    <property type="molecule type" value="Genomic_DNA"/>
</dbReference>
<proteinExistence type="predicted"/>
<dbReference type="AlphaFoldDB" id="A0A6A4CMY9"/>
<keyword evidence="1" id="KW-0732">Signal</keyword>
<comment type="caution">
    <text evidence="2">The sequence shown here is derived from an EMBL/GenBank/DDBJ whole genome shotgun (WGS) entry which is preliminary data.</text>
</comment>
<sequence>MRFICGCLLIAVPCFACHQPRDQQQERRRQLQQHCRGRCKVSRACMRFICGCLLIAVPCFACHQPRVEAG</sequence>
<gene>
    <name evidence="2" type="ORF">PF001_g17930</name>
</gene>
<name>A0A6A4CMY9_9STRA</name>
<evidence type="ECO:0000256" key="1">
    <source>
        <dbReference type="SAM" id="SignalP"/>
    </source>
</evidence>
<evidence type="ECO:0000313" key="3">
    <source>
        <dbReference type="Proteomes" id="UP000437068"/>
    </source>
</evidence>
<evidence type="ECO:0000313" key="2">
    <source>
        <dbReference type="EMBL" id="KAE9294112.1"/>
    </source>
</evidence>
<feature type="signal peptide" evidence="1">
    <location>
        <begin position="1"/>
        <end position="16"/>
    </location>
</feature>
<reference evidence="2 3" key="1">
    <citation type="submission" date="2018-08" db="EMBL/GenBank/DDBJ databases">
        <title>Genomic investigation of the strawberry pathogen Phytophthora fragariae indicates pathogenicity is determined by transcriptional variation in three key races.</title>
        <authorList>
            <person name="Adams T.M."/>
            <person name="Armitage A.D."/>
            <person name="Sobczyk M.K."/>
            <person name="Bates H.J."/>
            <person name="Dunwell J.M."/>
            <person name="Nellist C.F."/>
            <person name="Harrison R.J."/>
        </authorList>
    </citation>
    <scope>NUCLEOTIDE SEQUENCE [LARGE SCALE GENOMIC DNA]</scope>
    <source>
        <strain evidence="2 3">A4</strain>
    </source>
</reference>
<feature type="chain" id="PRO_5025627338" evidence="1">
    <location>
        <begin position="17"/>
        <end position="70"/>
    </location>
</feature>
<protein>
    <submittedName>
        <fullName evidence="2">Uncharacterized protein</fullName>
    </submittedName>
</protein>
<accession>A0A6A4CMY9</accession>
<dbReference type="Proteomes" id="UP000437068">
    <property type="component" value="Unassembled WGS sequence"/>
</dbReference>